<evidence type="ECO:0000313" key="1">
    <source>
        <dbReference type="EMBL" id="MCV9933864.1"/>
    </source>
</evidence>
<comment type="caution">
    <text evidence="1">The sequence shown here is derived from an EMBL/GenBank/DDBJ whole genome shotgun (WGS) entry which is preliminary data.</text>
</comment>
<dbReference type="RefSeq" id="WP_264288063.1">
    <property type="nucleotide sequence ID" value="NZ_JAOZEV010000014.1"/>
</dbReference>
<dbReference type="Proteomes" id="UP001151133">
    <property type="component" value="Unassembled WGS sequence"/>
</dbReference>
<dbReference type="EMBL" id="JAOZEV010000014">
    <property type="protein sequence ID" value="MCV9933864.1"/>
    <property type="molecule type" value="Genomic_DNA"/>
</dbReference>
<sequence length="226" mass="26600">MKGLITWDKNIFDGEKRLLPDSNTLYTQIYISEKKEGWSVVFNLKTSARDQGYKTIADEVKFLADEAPHELLKDGFKFDFMDGAKKVGECILFNKKIITINSILDRVELLEMEKQDFKMYINSIKDDSFDYSDEEIKKLIKYSSDYPYLFSLVLKLNKKIALEYLNETYLKYPIKSNVVYHSNLSLFLFNIDKYLGRKDFTKFIEELPKNVNEDEIVKLAIEEILQ</sequence>
<dbReference type="AlphaFoldDB" id="A0A9X3HMD7"/>
<accession>A0A9X3HMD7</accession>
<keyword evidence="2" id="KW-1185">Reference proteome</keyword>
<organism evidence="1 2">
    <name type="scientific">Flavobacterium frigoritolerans</name>
    <dbReference type="NCBI Taxonomy" id="2987686"/>
    <lineage>
        <taxon>Bacteria</taxon>
        <taxon>Pseudomonadati</taxon>
        <taxon>Bacteroidota</taxon>
        <taxon>Flavobacteriia</taxon>
        <taxon>Flavobacteriales</taxon>
        <taxon>Flavobacteriaceae</taxon>
        <taxon>Flavobacterium</taxon>
    </lineage>
</organism>
<gene>
    <name evidence="1" type="ORF">OIU80_16395</name>
</gene>
<protein>
    <submittedName>
        <fullName evidence="1">Uncharacterized protein</fullName>
    </submittedName>
</protein>
<reference evidence="1" key="1">
    <citation type="submission" date="2022-10" db="EMBL/GenBank/DDBJ databases">
        <title>Two novel species of Flavobacterium.</title>
        <authorList>
            <person name="Liu Q."/>
            <person name="Xin Y.-H."/>
        </authorList>
    </citation>
    <scope>NUCLEOTIDE SEQUENCE</scope>
    <source>
        <strain evidence="1">LS1R47</strain>
    </source>
</reference>
<evidence type="ECO:0000313" key="2">
    <source>
        <dbReference type="Proteomes" id="UP001151133"/>
    </source>
</evidence>
<name>A0A9X3HMD7_9FLAO</name>
<proteinExistence type="predicted"/>